<accession>A0ABT9H7P2</accession>
<reference evidence="1 2" key="1">
    <citation type="submission" date="2023-08" db="EMBL/GenBank/DDBJ databases">
        <title>genomic of DY56.</title>
        <authorList>
            <person name="Wang Y."/>
        </authorList>
    </citation>
    <scope>NUCLEOTIDE SEQUENCE [LARGE SCALE GENOMIC DNA]</scope>
    <source>
        <strain evidence="1 2">DY56-A-20</strain>
    </source>
</reference>
<dbReference type="Pfam" id="PF04338">
    <property type="entry name" value="DUF481"/>
    <property type="match status" value="1"/>
</dbReference>
<sequence length="319" mass="34339">MTLNARHFLLPAMASVALLASPARGELPQGVSKMIEAARATGDAAKVATALELARSAFPEKAEDIAAIEAEWAAAKAERDALAAAQHEEKIRTASAFDLWSGEGELGGFQSSGNSETAGLTASLSLVRKGIDWTHRVRARADYQRQNGVTSRENFLFAYEPRWQFGEDVFAYGLAQFERDRIQGYTGRYAISGGLGYNIVDNGDLSLSVKAGPAFRVTQSTDGSSESRIAGLVGVDFDWRILERLTLTQDVNALAETGGQAVAVFDAAGTTLNLITGLDFRVTDSLRARLSYQVDYDSNPPIGNVTTDTLTRATIIYGF</sequence>
<dbReference type="RefSeq" id="WP_305929474.1">
    <property type="nucleotide sequence ID" value="NZ_JAVAIL010000002.1"/>
</dbReference>
<gene>
    <name evidence="1" type="ORF">Q9K01_06860</name>
</gene>
<dbReference type="EMBL" id="JAVAIL010000002">
    <property type="protein sequence ID" value="MDP4539339.1"/>
    <property type="molecule type" value="Genomic_DNA"/>
</dbReference>
<organism evidence="1 2">
    <name type="scientific">Qipengyuania benthica</name>
    <dbReference type="NCBI Taxonomy" id="3067651"/>
    <lineage>
        <taxon>Bacteria</taxon>
        <taxon>Pseudomonadati</taxon>
        <taxon>Pseudomonadota</taxon>
        <taxon>Alphaproteobacteria</taxon>
        <taxon>Sphingomonadales</taxon>
        <taxon>Erythrobacteraceae</taxon>
        <taxon>Qipengyuania</taxon>
    </lineage>
</organism>
<protein>
    <submittedName>
        <fullName evidence="1">DUF481 domain-containing protein</fullName>
    </submittedName>
</protein>
<name>A0ABT9H7P2_9SPHN</name>
<evidence type="ECO:0000313" key="1">
    <source>
        <dbReference type="EMBL" id="MDP4539339.1"/>
    </source>
</evidence>
<dbReference type="InterPro" id="IPR036709">
    <property type="entry name" value="Autotransporte_beta_dom_sf"/>
</dbReference>
<evidence type="ECO:0000313" key="2">
    <source>
        <dbReference type="Proteomes" id="UP001235664"/>
    </source>
</evidence>
<proteinExistence type="predicted"/>
<dbReference type="InterPro" id="IPR007433">
    <property type="entry name" value="DUF481"/>
</dbReference>
<dbReference type="Proteomes" id="UP001235664">
    <property type="component" value="Unassembled WGS sequence"/>
</dbReference>
<comment type="caution">
    <text evidence="1">The sequence shown here is derived from an EMBL/GenBank/DDBJ whole genome shotgun (WGS) entry which is preliminary data.</text>
</comment>
<dbReference type="SUPFAM" id="SSF103515">
    <property type="entry name" value="Autotransporter"/>
    <property type="match status" value="1"/>
</dbReference>
<keyword evidence="2" id="KW-1185">Reference proteome</keyword>